<feature type="region of interest" description="Disordered" evidence="1">
    <location>
        <begin position="1"/>
        <end position="21"/>
    </location>
</feature>
<gene>
    <name evidence="2" type="ORF">LTR24_001279</name>
</gene>
<feature type="compositionally biased region" description="Acidic residues" evidence="1">
    <location>
        <begin position="9"/>
        <end position="21"/>
    </location>
</feature>
<dbReference type="EMBL" id="JAVRRG010000009">
    <property type="protein sequence ID" value="KAK5099620.1"/>
    <property type="molecule type" value="Genomic_DNA"/>
</dbReference>
<dbReference type="Proteomes" id="UP001345013">
    <property type="component" value="Unassembled WGS sequence"/>
</dbReference>
<reference evidence="2 3" key="1">
    <citation type="submission" date="2023-08" db="EMBL/GenBank/DDBJ databases">
        <title>Black Yeasts Isolated from many extreme environments.</title>
        <authorList>
            <person name="Coleine C."/>
            <person name="Stajich J.E."/>
            <person name="Selbmann L."/>
        </authorList>
    </citation>
    <scope>NUCLEOTIDE SEQUENCE [LARGE SCALE GENOMIC DNA]</scope>
    <source>
        <strain evidence="2 3">CCFEE 5885</strain>
    </source>
</reference>
<protein>
    <submittedName>
        <fullName evidence="2">Uncharacterized protein</fullName>
    </submittedName>
</protein>
<name>A0ABR0KN58_9EURO</name>
<keyword evidence="3" id="KW-1185">Reference proteome</keyword>
<evidence type="ECO:0000313" key="3">
    <source>
        <dbReference type="Proteomes" id="UP001345013"/>
    </source>
</evidence>
<proteinExistence type="predicted"/>
<sequence>MASAHDLDISDSEVSENEDITTVEDIVPSPNDEDVDLTYHITTATSYEAIIQDPAIQNETMSIVSGASEDRFAAQPALSRGAKRLRNQLYMVFLVLLMNIDRDFPGWISVQNYEMLLWVKRTNPAVFCQAYTAAFLPSFLEVFGNLS</sequence>
<accession>A0ABR0KN58</accession>
<evidence type="ECO:0000256" key="1">
    <source>
        <dbReference type="SAM" id="MobiDB-lite"/>
    </source>
</evidence>
<comment type="caution">
    <text evidence="2">The sequence shown here is derived from an EMBL/GenBank/DDBJ whole genome shotgun (WGS) entry which is preliminary data.</text>
</comment>
<evidence type="ECO:0000313" key="2">
    <source>
        <dbReference type="EMBL" id="KAK5099620.1"/>
    </source>
</evidence>
<organism evidence="2 3">
    <name type="scientific">Lithohypha guttulata</name>
    <dbReference type="NCBI Taxonomy" id="1690604"/>
    <lineage>
        <taxon>Eukaryota</taxon>
        <taxon>Fungi</taxon>
        <taxon>Dikarya</taxon>
        <taxon>Ascomycota</taxon>
        <taxon>Pezizomycotina</taxon>
        <taxon>Eurotiomycetes</taxon>
        <taxon>Chaetothyriomycetidae</taxon>
        <taxon>Chaetothyriales</taxon>
        <taxon>Trichomeriaceae</taxon>
        <taxon>Lithohypha</taxon>
    </lineage>
</organism>